<keyword evidence="1" id="KW-0805">Transcription regulation</keyword>
<organism evidence="5">
    <name type="scientific">Caulobacter sp. (strain K31)</name>
    <dbReference type="NCBI Taxonomy" id="366602"/>
    <lineage>
        <taxon>Bacteria</taxon>
        <taxon>Pseudomonadati</taxon>
        <taxon>Pseudomonadota</taxon>
        <taxon>Alphaproteobacteria</taxon>
        <taxon>Caulobacterales</taxon>
        <taxon>Caulobacteraceae</taxon>
        <taxon>Caulobacter</taxon>
    </lineage>
</organism>
<name>B0T946_CAUSK</name>
<evidence type="ECO:0000259" key="4">
    <source>
        <dbReference type="PROSITE" id="PS51118"/>
    </source>
</evidence>
<reference evidence="5" key="1">
    <citation type="submission" date="2008-01" db="EMBL/GenBank/DDBJ databases">
        <title>Complete sequence of plasmid1 pCAUL01 of Caulobacter sp. K31.</title>
        <authorList>
            <consortium name="US DOE Joint Genome Institute"/>
            <person name="Copeland A."/>
            <person name="Lucas S."/>
            <person name="Lapidus A."/>
            <person name="Barry K."/>
            <person name="Glavina del Rio T."/>
            <person name="Dalin E."/>
            <person name="Tice H."/>
            <person name="Pitluck S."/>
            <person name="Bruce D."/>
            <person name="Goodwin L."/>
            <person name="Thompson L.S."/>
            <person name="Brettin T."/>
            <person name="Detter J.C."/>
            <person name="Han C."/>
            <person name="Schmutz J."/>
            <person name="Larimer F."/>
            <person name="Land M."/>
            <person name="Hauser L."/>
            <person name="Kyrpides N."/>
            <person name="Kim E."/>
            <person name="Stephens C."/>
            <person name="Richardson P."/>
        </authorList>
    </citation>
    <scope>NUCLEOTIDE SEQUENCE [LARGE SCALE GENOMIC DNA]</scope>
    <source>
        <plasmid evidence="5">K31</plasmid>
        <plasmid evidence="5">pCAUL01</plasmid>
    </source>
</reference>
<dbReference type="Pfam" id="PF01638">
    <property type="entry name" value="HxlR"/>
    <property type="match status" value="1"/>
</dbReference>
<geneLocation type="plasmid" evidence="5">
    <name>pCAUL01</name>
</geneLocation>
<gene>
    <name evidence="5" type="ordered locus">Caul_5101</name>
</gene>
<sequence>MAWSEHDEGPTALVRARDGADRAIDLLGDRWCLLILRQAEQGVERYNDFRANLDVASNILSERLKFLVGAGLLERRLYSARPPRCGYLLTVSGRAFTGVFDVLEAWASVHLPGARADLDHGDRAPT</sequence>
<dbReference type="InterPro" id="IPR036390">
    <property type="entry name" value="WH_DNA-bd_sf"/>
</dbReference>
<proteinExistence type="predicted"/>
<keyword evidence="5" id="KW-0614">Plasmid</keyword>
<keyword evidence="3" id="KW-0804">Transcription</keyword>
<dbReference type="InterPro" id="IPR036388">
    <property type="entry name" value="WH-like_DNA-bd_sf"/>
</dbReference>
<evidence type="ECO:0000256" key="2">
    <source>
        <dbReference type="ARBA" id="ARBA00023125"/>
    </source>
</evidence>
<evidence type="ECO:0000256" key="3">
    <source>
        <dbReference type="ARBA" id="ARBA00023163"/>
    </source>
</evidence>
<dbReference type="EMBL" id="CP000928">
    <property type="protein sequence ID" value="ABZ74221.1"/>
    <property type="molecule type" value="Genomic_DNA"/>
</dbReference>
<dbReference type="AlphaFoldDB" id="B0T946"/>
<dbReference type="PANTHER" id="PTHR33204">
    <property type="entry name" value="TRANSCRIPTIONAL REGULATOR, MARR FAMILY"/>
    <property type="match status" value="1"/>
</dbReference>
<protein>
    <submittedName>
        <fullName evidence="5">Transcriptional regulator, HxlR family</fullName>
    </submittedName>
</protein>
<evidence type="ECO:0000313" key="5">
    <source>
        <dbReference type="EMBL" id="ABZ74221.1"/>
    </source>
</evidence>
<dbReference type="PROSITE" id="PS51118">
    <property type="entry name" value="HTH_HXLR"/>
    <property type="match status" value="1"/>
</dbReference>
<evidence type="ECO:0000256" key="1">
    <source>
        <dbReference type="ARBA" id="ARBA00023015"/>
    </source>
</evidence>
<dbReference type="GO" id="GO:0003677">
    <property type="term" value="F:DNA binding"/>
    <property type="evidence" value="ECO:0007669"/>
    <property type="project" value="UniProtKB-KW"/>
</dbReference>
<dbReference type="HOGENOM" id="CLU_1977573_0_0_5"/>
<dbReference type="KEGG" id="cak:Caul_5101"/>
<feature type="domain" description="HTH hxlR-type" evidence="4">
    <location>
        <begin position="18"/>
        <end position="115"/>
    </location>
</feature>
<dbReference type="PANTHER" id="PTHR33204:SF18">
    <property type="entry name" value="TRANSCRIPTIONAL REGULATORY PROTEIN"/>
    <property type="match status" value="1"/>
</dbReference>
<dbReference type="SUPFAM" id="SSF46785">
    <property type="entry name" value="Winged helix' DNA-binding domain"/>
    <property type="match status" value="1"/>
</dbReference>
<dbReference type="InterPro" id="IPR002577">
    <property type="entry name" value="HTH_HxlR"/>
</dbReference>
<dbReference type="OrthoDB" id="9782219at2"/>
<accession>B0T946</accession>
<keyword evidence="2" id="KW-0238">DNA-binding</keyword>
<dbReference type="Gene3D" id="1.10.10.10">
    <property type="entry name" value="Winged helix-like DNA-binding domain superfamily/Winged helix DNA-binding domain"/>
    <property type="match status" value="1"/>
</dbReference>